<gene>
    <name evidence="1" type="ORF">CHS0354_027656</name>
</gene>
<keyword evidence="2" id="KW-1185">Reference proteome</keyword>
<reference evidence="1" key="1">
    <citation type="journal article" date="2021" name="Genome Biol. Evol.">
        <title>A High-Quality Reference Genome for a Parasitic Bivalve with Doubly Uniparental Inheritance (Bivalvia: Unionida).</title>
        <authorList>
            <person name="Smith C.H."/>
        </authorList>
    </citation>
    <scope>NUCLEOTIDE SEQUENCE</scope>
    <source>
        <strain evidence="1">CHS0354</strain>
    </source>
</reference>
<dbReference type="Proteomes" id="UP001195483">
    <property type="component" value="Unassembled WGS sequence"/>
</dbReference>
<reference evidence="1" key="2">
    <citation type="journal article" date="2021" name="Genome Biol. Evol.">
        <title>Developing a high-quality reference genome for a parasitic bivalve with doubly uniparental inheritance (Bivalvia: Unionida).</title>
        <authorList>
            <person name="Smith C.H."/>
        </authorList>
    </citation>
    <scope>NUCLEOTIDE SEQUENCE</scope>
    <source>
        <strain evidence="1">CHS0354</strain>
        <tissue evidence="1">Mantle</tissue>
    </source>
</reference>
<sequence>MKLQVILAWKLECQDHFSQNDKRSANGRGKTDLSKGNICVMYNGIKKVSGHTITKAAFFKVMNGEVITDRRKHISLDGT</sequence>
<comment type="caution">
    <text evidence="1">The sequence shown here is derived from an EMBL/GenBank/DDBJ whole genome shotgun (WGS) entry which is preliminary data.</text>
</comment>
<name>A0AAE0T1E9_9BIVA</name>
<evidence type="ECO:0000313" key="2">
    <source>
        <dbReference type="Proteomes" id="UP001195483"/>
    </source>
</evidence>
<evidence type="ECO:0000313" key="1">
    <source>
        <dbReference type="EMBL" id="KAK3601510.1"/>
    </source>
</evidence>
<organism evidence="1 2">
    <name type="scientific">Potamilus streckersoni</name>
    <dbReference type="NCBI Taxonomy" id="2493646"/>
    <lineage>
        <taxon>Eukaryota</taxon>
        <taxon>Metazoa</taxon>
        <taxon>Spiralia</taxon>
        <taxon>Lophotrochozoa</taxon>
        <taxon>Mollusca</taxon>
        <taxon>Bivalvia</taxon>
        <taxon>Autobranchia</taxon>
        <taxon>Heteroconchia</taxon>
        <taxon>Palaeoheterodonta</taxon>
        <taxon>Unionida</taxon>
        <taxon>Unionoidea</taxon>
        <taxon>Unionidae</taxon>
        <taxon>Ambleminae</taxon>
        <taxon>Lampsilini</taxon>
        <taxon>Potamilus</taxon>
    </lineage>
</organism>
<reference evidence="1" key="3">
    <citation type="submission" date="2023-05" db="EMBL/GenBank/DDBJ databases">
        <authorList>
            <person name="Smith C.H."/>
        </authorList>
    </citation>
    <scope>NUCLEOTIDE SEQUENCE</scope>
    <source>
        <strain evidence="1">CHS0354</strain>
        <tissue evidence="1">Mantle</tissue>
    </source>
</reference>
<protein>
    <submittedName>
        <fullName evidence="1">Uncharacterized protein</fullName>
    </submittedName>
</protein>
<accession>A0AAE0T1E9</accession>
<proteinExistence type="predicted"/>
<dbReference type="EMBL" id="JAEAOA010001671">
    <property type="protein sequence ID" value="KAK3601510.1"/>
    <property type="molecule type" value="Genomic_DNA"/>
</dbReference>
<dbReference type="AlphaFoldDB" id="A0AAE0T1E9"/>